<reference evidence="1" key="1">
    <citation type="journal article" date="2012" name="Mol. Plant Microbe Interact.">
        <title>A highly conserved effector in Fusarium oxysporum is required for full virulence on Arabidopsis.</title>
        <authorList>
            <person name="Thatcher L.F."/>
            <person name="Gardiner D.M."/>
            <person name="Kazan K."/>
            <person name="Manners J."/>
        </authorList>
    </citation>
    <scope>NUCLEOTIDE SEQUENCE [LARGE SCALE GENOMIC DNA]</scope>
    <source>
        <strain evidence="1">Fo5176</strain>
    </source>
</reference>
<comment type="caution">
    <text evidence="1">The sequence shown here is derived from an EMBL/GenBank/DDBJ whole genome shotgun (WGS) entry which is preliminary data.</text>
</comment>
<dbReference type="OrthoDB" id="5110582at2759"/>
<evidence type="ECO:0000313" key="1">
    <source>
        <dbReference type="EMBL" id="EGU86773.1"/>
    </source>
</evidence>
<sequence length="490" mass="54026">MSLSPQLKSPFSRHQLLQPSGKILVLLKNGAGNPSFGEAKCVGFAFAIASLENKDVVEFHFKEDVFANERLLVFSDVSYRITIILKPGSIVESSAVIRVENVQKTFCIGENAVIEGNVTFESCVASWSHHNGSSEKSLEFDGYKQKKYSLKKKHSSKKNSDTSSHSATVIVAFDTYIEDIPCVCSKEAPKKSDILVPSRIFDASEDLQRVAKGVRDRMNSYIPEQVPSTPLWKFKMEPGDKTVAYRLLDYLIQEVPQGQVNVILLCGSTDETSTVSVSLLSSKEGCSVGTGHEILILREDSSMVISGIPYHVSSQIKLILHRHRMFPLPKPLLSSTRPFSEQQLYPSYLTAKLNNEEDNLSLDQYESLSFVSNGGTRLCSAHSLGPPVFGRYKITYERALSDFKRYYFHQSRARSDGAKSSLSLFPSTSPVSIYASFHGSRETILPLEVDMHCQAVGTAGNAMVSPVDFALLASGTGHDIRLLRASSGTS</sequence>
<protein>
    <submittedName>
        <fullName evidence="1">Uncharacterized protein</fullName>
    </submittedName>
</protein>
<gene>
    <name evidence="1" type="ORF">FOXB_02706</name>
</gene>
<dbReference type="AlphaFoldDB" id="F9F8I1"/>
<organism evidence="1">
    <name type="scientific">Fusarium oxysporum (strain Fo5176)</name>
    <name type="common">Fusarium vascular wilt</name>
    <dbReference type="NCBI Taxonomy" id="660025"/>
    <lineage>
        <taxon>Eukaryota</taxon>
        <taxon>Fungi</taxon>
        <taxon>Dikarya</taxon>
        <taxon>Ascomycota</taxon>
        <taxon>Pezizomycotina</taxon>
        <taxon>Sordariomycetes</taxon>
        <taxon>Hypocreomycetidae</taxon>
        <taxon>Hypocreales</taxon>
        <taxon>Nectriaceae</taxon>
        <taxon>Fusarium</taxon>
        <taxon>Fusarium oxysporum species complex</taxon>
    </lineage>
</organism>
<proteinExistence type="predicted"/>
<dbReference type="EMBL" id="AFQF01000871">
    <property type="protein sequence ID" value="EGU86773.1"/>
    <property type="molecule type" value="Genomic_DNA"/>
</dbReference>
<accession>F9F8I1</accession>
<name>F9F8I1_FUSOF</name>